<protein>
    <submittedName>
        <fullName evidence="2">Uncharacterized protein</fullName>
    </submittedName>
</protein>
<organism evidence="2 3">
    <name type="scientific">Ficus carica</name>
    <name type="common">Common fig</name>
    <dbReference type="NCBI Taxonomy" id="3494"/>
    <lineage>
        <taxon>Eukaryota</taxon>
        <taxon>Viridiplantae</taxon>
        <taxon>Streptophyta</taxon>
        <taxon>Embryophyta</taxon>
        <taxon>Tracheophyta</taxon>
        <taxon>Spermatophyta</taxon>
        <taxon>Magnoliopsida</taxon>
        <taxon>eudicotyledons</taxon>
        <taxon>Gunneridae</taxon>
        <taxon>Pentapetalae</taxon>
        <taxon>rosids</taxon>
        <taxon>fabids</taxon>
        <taxon>Rosales</taxon>
        <taxon>Moraceae</taxon>
        <taxon>Ficeae</taxon>
        <taxon>Ficus</taxon>
    </lineage>
</organism>
<accession>A0AA88A8X9</accession>
<dbReference type="Proteomes" id="UP001187192">
    <property type="component" value="Unassembled WGS sequence"/>
</dbReference>
<gene>
    <name evidence="2" type="ORF">TIFTF001_017281</name>
</gene>
<reference evidence="2" key="1">
    <citation type="submission" date="2023-07" db="EMBL/GenBank/DDBJ databases">
        <title>draft genome sequence of fig (Ficus carica).</title>
        <authorList>
            <person name="Takahashi T."/>
            <person name="Nishimura K."/>
        </authorList>
    </citation>
    <scope>NUCLEOTIDE SEQUENCE</scope>
</reference>
<evidence type="ECO:0000256" key="1">
    <source>
        <dbReference type="SAM" id="MobiDB-lite"/>
    </source>
</evidence>
<dbReference type="AlphaFoldDB" id="A0AA88A8X9"/>
<sequence length="128" mass="14417">MQDTRWERVLGAGSKPHLTILKGISQCLQPRGSNLASVHTREHPSSKRSTNANTTSNWFQFLKEHVLDSTLDARATTTTKRSRSSRDDEHRSNDAQYNVRENKDTISANGAAVHLTATQGHNFNYRVQ</sequence>
<feature type="region of interest" description="Disordered" evidence="1">
    <location>
        <begin position="34"/>
        <end position="54"/>
    </location>
</feature>
<feature type="region of interest" description="Disordered" evidence="1">
    <location>
        <begin position="70"/>
        <end position="103"/>
    </location>
</feature>
<evidence type="ECO:0000313" key="2">
    <source>
        <dbReference type="EMBL" id="GMN48109.1"/>
    </source>
</evidence>
<proteinExistence type="predicted"/>
<keyword evidence="3" id="KW-1185">Reference proteome</keyword>
<dbReference type="EMBL" id="BTGU01000027">
    <property type="protein sequence ID" value="GMN48109.1"/>
    <property type="molecule type" value="Genomic_DNA"/>
</dbReference>
<name>A0AA88A8X9_FICCA</name>
<feature type="compositionally biased region" description="Basic and acidic residues" evidence="1">
    <location>
        <begin position="84"/>
        <end position="93"/>
    </location>
</feature>
<comment type="caution">
    <text evidence="2">The sequence shown here is derived from an EMBL/GenBank/DDBJ whole genome shotgun (WGS) entry which is preliminary data.</text>
</comment>
<evidence type="ECO:0000313" key="3">
    <source>
        <dbReference type="Proteomes" id="UP001187192"/>
    </source>
</evidence>